<protein>
    <recommendedName>
        <fullName evidence="1">Peptidase M17 leucyl aminopeptidase N-terminal domain-containing protein</fullName>
    </recommendedName>
</protein>
<evidence type="ECO:0000313" key="2">
    <source>
        <dbReference type="EMBL" id="EEF22195.1"/>
    </source>
</evidence>
<reference evidence="3" key="1">
    <citation type="journal article" date="2010" name="Nat. Biotechnol.">
        <title>Draft genome sequence of the oilseed species Ricinus communis.</title>
        <authorList>
            <person name="Chan A.P."/>
            <person name="Crabtree J."/>
            <person name="Zhao Q."/>
            <person name="Lorenzi H."/>
            <person name="Orvis J."/>
            <person name="Puiu D."/>
            <person name="Melake-Berhan A."/>
            <person name="Jones K.M."/>
            <person name="Redman J."/>
            <person name="Chen G."/>
            <person name="Cahoon E.B."/>
            <person name="Gedil M."/>
            <person name="Stanke M."/>
            <person name="Haas B.J."/>
            <person name="Wortman J.R."/>
            <person name="Fraser-Liggett C.M."/>
            <person name="Ravel J."/>
            <person name="Rabinowicz P.D."/>
        </authorList>
    </citation>
    <scope>NUCLEOTIDE SEQUENCE [LARGE SCALE GENOMIC DNA]</scope>
    <source>
        <strain evidence="3">cv. Hale</strain>
    </source>
</reference>
<dbReference type="GO" id="GO:0070006">
    <property type="term" value="F:metalloaminopeptidase activity"/>
    <property type="evidence" value="ECO:0007669"/>
    <property type="project" value="InterPro"/>
</dbReference>
<dbReference type="Pfam" id="PF02789">
    <property type="entry name" value="Peptidase_M17_N"/>
    <property type="match status" value="1"/>
</dbReference>
<gene>
    <name evidence="2" type="ORF">RCOM_2078380</name>
</gene>
<dbReference type="SUPFAM" id="SSF52949">
    <property type="entry name" value="Macro domain-like"/>
    <property type="match status" value="1"/>
</dbReference>
<dbReference type="Proteomes" id="UP000008311">
    <property type="component" value="Unassembled WGS sequence"/>
</dbReference>
<dbReference type="EMBL" id="EQ996102">
    <property type="protein sequence ID" value="EEF22195.1"/>
    <property type="molecule type" value="Genomic_DNA"/>
</dbReference>
<evidence type="ECO:0000259" key="1">
    <source>
        <dbReference type="Pfam" id="PF02789"/>
    </source>
</evidence>
<feature type="domain" description="Peptidase M17 leucyl aminopeptidase N-terminal" evidence="1">
    <location>
        <begin position="20"/>
        <end position="130"/>
    </location>
</feature>
<dbReference type="GO" id="GO:0006508">
    <property type="term" value="P:proteolysis"/>
    <property type="evidence" value="ECO:0007669"/>
    <property type="project" value="InterPro"/>
</dbReference>
<accession>B9TPM0</accession>
<sequence length="130" mass="13609">MEFSIKNAAPEKLRTDCLLVGIYEGRKLTDLAKSLDTVSEKAISAALKSGDMEGKTGSTLVLRQLAGVVAPRVMLVGLGKADDASLKSLRNSFRAAVKALSAGVENVATDFASLSIKKTTVQQKAAALAE</sequence>
<dbReference type="InParanoid" id="B9TPM0"/>
<evidence type="ECO:0000313" key="3">
    <source>
        <dbReference type="Proteomes" id="UP000008311"/>
    </source>
</evidence>
<organism evidence="2 3">
    <name type="scientific">Ricinus communis</name>
    <name type="common">Castor bean</name>
    <dbReference type="NCBI Taxonomy" id="3988"/>
    <lineage>
        <taxon>Eukaryota</taxon>
        <taxon>Viridiplantae</taxon>
        <taxon>Streptophyta</taxon>
        <taxon>Embryophyta</taxon>
        <taxon>Tracheophyta</taxon>
        <taxon>Spermatophyta</taxon>
        <taxon>Magnoliopsida</taxon>
        <taxon>eudicotyledons</taxon>
        <taxon>Gunneridae</taxon>
        <taxon>Pentapetalae</taxon>
        <taxon>rosids</taxon>
        <taxon>fabids</taxon>
        <taxon>Malpighiales</taxon>
        <taxon>Euphorbiaceae</taxon>
        <taxon>Acalyphoideae</taxon>
        <taxon>Acalypheae</taxon>
        <taxon>Ricinus</taxon>
    </lineage>
</organism>
<dbReference type="AlphaFoldDB" id="B9TPM0"/>
<keyword evidence="3" id="KW-1185">Reference proteome</keyword>
<dbReference type="InterPro" id="IPR043472">
    <property type="entry name" value="Macro_dom-like"/>
</dbReference>
<proteinExistence type="predicted"/>
<dbReference type="InterPro" id="IPR008283">
    <property type="entry name" value="Peptidase_M17_N"/>
</dbReference>
<dbReference type="Gene3D" id="3.40.220.10">
    <property type="entry name" value="Leucine Aminopeptidase, subunit E, domain 1"/>
    <property type="match status" value="1"/>
</dbReference>
<name>B9TPM0_RICCO</name>
<feature type="non-terminal residue" evidence="2">
    <location>
        <position position="130"/>
    </location>
</feature>